<evidence type="ECO:0008006" key="3">
    <source>
        <dbReference type="Google" id="ProtNLM"/>
    </source>
</evidence>
<keyword evidence="1" id="KW-0472">Membrane</keyword>
<protein>
    <recommendedName>
        <fullName evidence="3">Holin</fullName>
    </recommendedName>
</protein>
<feature type="transmembrane region" description="Helical" evidence="1">
    <location>
        <begin position="7"/>
        <end position="26"/>
    </location>
</feature>
<keyword evidence="1" id="KW-0812">Transmembrane</keyword>
<accession>A0A6J5S5S5</accession>
<organism evidence="2">
    <name type="scientific">uncultured Caudovirales phage</name>
    <dbReference type="NCBI Taxonomy" id="2100421"/>
    <lineage>
        <taxon>Viruses</taxon>
        <taxon>Duplodnaviria</taxon>
        <taxon>Heunggongvirae</taxon>
        <taxon>Uroviricota</taxon>
        <taxon>Caudoviricetes</taxon>
        <taxon>Peduoviridae</taxon>
        <taxon>Maltschvirus</taxon>
        <taxon>Maltschvirus maltsch</taxon>
    </lineage>
</organism>
<sequence length="61" mass="6451">MNQWKALGASWLRSFIAAGLAVFMAGVTDPKAILMAGASAVVPVILRYLNPKDSDFGVNAK</sequence>
<feature type="transmembrane region" description="Helical" evidence="1">
    <location>
        <begin position="32"/>
        <end position="49"/>
    </location>
</feature>
<dbReference type="EMBL" id="LR797332">
    <property type="protein sequence ID" value="CAB4203867.1"/>
    <property type="molecule type" value="Genomic_DNA"/>
</dbReference>
<reference evidence="2" key="1">
    <citation type="submission" date="2020-05" db="EMBL/GenBank/DDBJ databases">
        <authorList>
            <person name="Chiriac C."/>
            <person name="Salcher M."/>
            <person name="Ghai R."/>
            <person name="Kavagutti S V."/>
        </authorList>
    </citation>
    <scope>NUCLEOTIDE SEQUENCE</scope>
</reference>
<keyword evidence="1" id="KW-1133">Transmembrane helix</keyword>
<name>A0A6J5S5S5_9CAUD</name>
<evidence type="ECO:0000256" key="1">
    <source>
        <dbReference type="SAM" id="Phobius"/>
    </source>
</evidence>
<proteinExistence type="predicted"/>
<gene>
    <name evidence="2" type="ORF">UFOVP1396_2</name>
</gene>
<evidence type="ECO:0000313" key="2">
    <source>
        <dbReference type="EMBL" id="CAB4203867.1"/>
    </source>
</evidence>